<evidence type="ECO:0000256" key="1">
    <source>
        <dbReference type="ARBA" id="ARBA00005915"/>
    </source>
</evidence>
<evidence type="ECO:0000256" key="5">
    <source>
        <dbReference type="ARBA" id="ARBA00022839"/>
    </source>
</evidence>
<evidence type="ECO:0000259" key="8">
    <source>
        <dbReference type="Pfam" id="PF10141"/>
    </source>
</evidence>
<dbReference type="InterPro" id="IPR018779">
    <property type="entry name" value="RecJ_C"/>
</dbReference>
<feature type="domain" description="DDH" evidence="6">
    <location>
        <begin position="83"/>
        <end position="227"/>
    </location>
</feature>
<reference evidence="10" key="1">
    <citation type="journal article" date="2022" name="Int. J. Syst. Evol. Microbiol.">
        <title>A novel species of lactic acid bacteria, Ligilactobacillus pabuli sp. nov., isolated from alfalfa silage.</title>
        <authorList>
            <person name="Tohno M."/>
            <person name="Tanizawa Y."/>
            <person name="Sawada H."/>
            <person name="Sakamoto M."/>
            <person name="Ohkuma M."/>
            <person name="Kobayashi H."/>
        </authorList>
    </citation>
    <scope>NUCLEOTIDE SEQUENCE</scope>
    <source>
        <strain evidence="10">AF129</strain>
    </source>
</reference>
<evidence type="ECO:0000259" key="7">
    <source>
        <dbReference type="Pfam" id="PF02272"/>
    </source>
</evidence>
<name>A0ABQ5JGF6_9LACO</name>
<feature type="domain" description="Single-stranded-DNA-specific exonuclease RecJ C-terminal" evidence="8">
    <location>
        <begin position="599"/>
        <end position="794"/>
    </location>
</feature>
<dbReference type="GO" id="GO:0004527">
    <property type="term" value="F:exonuclease activity"/>
    <property type="evidence" value="ECO:0007669"/>
    <property type="project" value="UniProtKB-KW"/>
</dbReference>
<keyword evidence="11" id="KW-1185">Reference proteome</keyword>
<evidence type="ECO:0000259" key="9">
    <source>
        <dbReference type="Pfam" id="PF17768"/>
    </source>
</evidence>
<organism evidence="10 11">
    <name type="scientific">Ligilactobacillus pabuli</name>
    <dbReference type="NCBI Taxonomy" id="2886039"/>
    <lineage>
        <taxon>Bacteria</taxon>
        <taxon>Bacillati</taxon>
        <taxon>Bacillota</taxon>
        <taxon>Bacilli</taxon>
        <taxon>Lactobacillales</taxon>
        <taxon>Lactobacillaceae</taxon>
        <taxon>Ligilactobacillus</taxon>
    </lineage>
</organism>
<dbReference type="InterPro" id="IPR038763">
    <property type="entry name" value="DHH_sf"/>
</dbReference>
<dbReference type="Proteomes" id="UP001055149">
    <property type="component" value="Unassembled WGS sequence"/>
</dbReference>
<dbReference type="Gene3D" id="3.90.1640.30">
    <property type="match status" value="1"/>
</dbReference>
<dbReference type="Pfam" id="PF01368">
    <property type="entry name" value="DHH"/>
    <property type="match status" value="1"/>
</dbReference>
<dbReference type="Pfam" id="PF17768">
    <property type="entry name" value="RecJ_OB"/>
    <property type="match status" value="1"/>
</dbReference>
<evidence type="ECO:0000256" key="3">
    <source>
        <dbReference type="ARBA" id="ARBA00022722"/>
    </source>
</evidence>
<dbReference type="SUPFAM" id="SSF64182">
    <property type="entry name" value="DHH phosphoesterases"/>
    <property type="match status" value="1"/>
</dbReference>
<comment type="caution">
    <text evidence="10">The sequence shown here is derived from an EMBL/GenBank/DDBJ whole genome shotgun (WGS) entry which is preliminary data.</text>
</comment>
<dbReference type="EMBL" id="BQXH01000004">
    <property type="protein sequence ID" value="GKS80926.1"/>
    <property type="molecule type" value="Genomic_DNA"/>
</dbReference>
<keyword evidence="3" id="KW-0540">Nuclease</keyword>
<dbReference type="PANTHER" id="PTHR30255">
    <property type="entry name" value="SINGLE-STRANDED-DNA-SPECIFIC EXONUCLEASE RECJ"/>
    <property type="match status" value="1"/>
</dbReference>
<dbReference type="InterPro" id="IPR003156">
    <property type="entry name" value="DHHA1_dom"/>
</dbReference>
<feature type="domain" description="DHHA1" evidence="7">
    <location>
        <begin position="350"/>
        <end position="439"/>
    </location>
</feature>
<evidence type="ECO:0000313" key="11">
    <source>
        <dbReference type="Proteomes" id="UP001055149"/>
    </source>
</evidence>
<evidence type="ECO:0000313" key="10">
    <source>
        <dbReference type="EMBL" id="GKS80926.1"/>
    </source>
</evidence>
<keyword evidence="4" id="KW-0378">Hydrolase</keyword>
<comment type="similarity">
    <text evidence="1">Belongs to the RecJ family.</text>
</comment>
<keyword evidence="5 10" id="KW-0269">Exonuclease</keyword>
<dbReference type="PANTHER" id="PTHR30255:SF2">
    <property type="entry name" value="SINGLE-STRANDED-DNA-SPECIFIC EXONUCLEASE RECJ"/>
    <property type="match status" value="1"/>
</dbReference>
<evidence type="ECO:0000256" key="4">
    <source>
        <dbReference type="ARBA" id="ARBA00022801"/>
    </source>
</evidence>
<dbReference type="InterPro" id="IPR004610">
    <property type="entry name" value="RecJ"/>
</dbReference>
<dbReference type="InterPro" id="IPR051673">
    <property type="entry name" value="SSDNA_exonuclease_RecJ"/>
</dbReference>
<dbReference type="InterPro" id="IPR041122">
    <property type="entry name" value="RecJ_OB"/>
</dbReference>
<protein>
    <recommendedName>
        <fullName evidence="2">Single-stranded-DNA-specific exonuclease RecJ</fullName>
    </recommendedName>
</protein>
<accession>A0ABQ5JGF6</accession>
<dbReference type="Gene3D" id="3.10.310.30">
    <property type="match status" value="1"/>
</dbReference>
<evidence type="ECO:0000256" key="2">
    <source>
        <dbReference type="ARBA" id="ARBA00019841"/>
    </source>
</evidence>
<dbReference type="RefSeq" id="WP_244054698.1">
    <property type="nucleotide sequence ID" value="NZ_BQXH01000004.1"/>
</dbReference>
<gene>
    <name evidence="10" type="primary">recJ</name>
    <name evidence="10" type="ORF">LPAF129_06110</name>
</gene>
<feature type="domain" description="RecJ OB" evidence="9">
    <location>
        <begin position="457"/>
        <end position="563"/>
    </location>
</feature>
<sequence>MFSAQNQWKVAQKIDETKVEELVQATQAPKLVVEILIRRGYETAEKITQFLKPNLSQLNDPFLLHDMQKACERIKKAITSEEKIVVYGDYDADGLTSTSIMYEALLQLGADVRYYIPDRFTDGYGPNLKVYQRLISEGTGLIVTVDNGVSGNEAVNYAQQHGVDVVITDHHEMPAELPHAYAIVHPRHPEGQYPFAELSGAGVAFKTASALLEEVPQEMLDLAAIGTVADIVSLTGENRVLVSFGLKVLQNTERVGLLALYQQAHVDQQKISAETIGFALAPRLNALGRMENGAPGVELLTTFDDQRAAEIAVHVQELNSKRQELVNQITTEALAQVQEQANQHPVNLLVGQGWHEGVLGIVASRVVEATGKPTLVLNADSETGQAKGSGRSVAAFDLFAALDGHRDQLVAFGGHQMACGLTIMIAKQEAVQQVLDQAAQQQHLADAKQPELQLAGTVDLATFALADLEQIEVLAPFGQDNSQPLFNFTGYQIQDAKPMGKENNHLRLTLKTTTNQQLSAVYFGIDADKLGQIMQAPTKVEFVGYVDKNEWQNQVSLQIKISDLKLEAPVTAAASQEPLGESQIKEPPVTTSVPVTVEIFDQRSKKLTVKMLQQKGTYAFFSEKIKQQVQRYLPANTPVVLLPQQAGQFQAADLYVVDCPADLRDLQKVLQNLTVQRLHLLLYQKNDLFEIGLPSRQQFGNLYRFVLAHPKLNLRQVGTQMATRLKLPKELMIFMLQVFFEVGFVKIENGLVTGVPGTKQVNLKETSSYHSRRLQIRTQEILLHSKSTDLIKWVNEQIKPV</sequence>
<evidence type="ECO:0000259" key="6">
    <source>
        <dbReference type="Pfam" id="PF01368"/>
    </source>
</evidence>
<dbReference type="InterPro" id="IPR001667">
    <property type="entry name" value="DDH_dom"/>
</dbReference>
<dbReference type="Pfam" id="PF10141">
    <property type="entry name" value="ssDNA-exonuc_C"/>
    <property type="match status" value="1"/>
</dbReference>
<proteinExistence type="inferred from homology"/>
<dbReference type="Pfam" id="PF02272">
    <property type="entry name" value="DHHA1"/>
    <property type="match status" value="1"/>
</dbReference>
<dbReference type="NCBIfam" id="TIGR00644">
    <property type="entry name" value="recJ"/>
    <property type="match status" value="1"/>
</dbReference>